<dbReference type="STRING" id="246437.L8YA50"/>
<dbReference type="GO" id="GO:0050830">
    <property type="term" value="P:defense response to Gram-positive bacterium"/>
    <property type="evidence" value="ECO:0007669"/>
    <property type="project" value="TreeGrafter"/>
</dbReference>
<dbReference type="GO" id="GO:0003676">
    <property type="term" value="F:nucleic acid binding"/>
    <property type="evidence" value="ECO:0007669"/>
    <property type="project" value="InterPro"/>
</dbReference>
<dbReference type="Pfam" id="PF00074">
    <property type="entry name" value="RnaseA"/>
    <property type="match status" value="1"/>
</dbReference>
<evidence type="ECO:0000256" key="1">
    <source>
        <dbReference type="ARBA" id="ARBA00005600"/>
    </source>
</evidence>
<feature type="signal peptide" evidence="2">
    <location>
        <begin position="1"/>
        <end position="19"/>
    </location>
</feature>
<dbReference type="InParanoid" id="L8YA50"/>
<organism evidence="4 5">
    <name type="scientific">Tupaia chinensis</name>
    <name type="common">Chinese tree shrew</name>
    <name type="synonym">Tupaia belangeri chinensis</name>
    <dbReference type="NCBI Taxonomy" id="246437"/>
    <lineage>
        <taxon>Eukaryota</taxon>
        <taxon>Metazoa</taxon>
        <taxon>Chordata</taxon>
        <taxon>Craniata</taxon>
        <taxon>Vertebrata</taxon>
        <taxon>Euteleostomi</taxon>
        <taxon>Mammalia</taxon>
        <taxon>Eutheria</taxon>
        <taxon>Euarchontoglires</taxon>
        <taxon>Scandentia</taxon>
        <taxon>Tupaiidae</taxon>
        <taxon>Tupaia</taxon>
    </lineage>
</organism>
<evidence type="ECO:0000256" key="2">
    <source>
        <dbReference type="SAM" id="SignalP"/>
    </source>
</evidence>
<dbReference type="InterPro" id="IPR036816">
    <property type="entry name" value="RNaseA-like_dom_sf"/>
</dbReference>
<sequence length="199" mass="22191">METFLLLLLGLGLILEGASESIKEFIKEEFTEEARKYDTARSNQGKQTVEVLMSLTLLDKNVSLSTSKNVESSSPLTFRRLHYSVLQENSPGRDKECCNDVLVWRKDSEANGSCKLSNDFIPGSVEVVHRIYKASGCKCERNVGRSCCESPELDTSMFHLTTGKQSPRCQYRSVTSLKKALTVLTGHSLMSWLVSGTKL</sequence>
<comment type="similarity">
    <text evidence="1">Belongs to the pancreatic ribonuclease family.</text>
</comment>
<evidence type="ECO:0000313" key="5">
    <source>
        <dbReference type="Proteomes" id="UP000011518"/>
    </source>
</evidence>
<feature type="chain" id="PRO_5003998893" evidence="2">
    <location>
        <begin position="20"/>
        <end position="199"/>
    </location>
</feature>
<evidence type="ECO:0000259" key="3">
    <source>
        <dbReference type="Pfam" id="PF00074"/>
    </source>
</evidence>
<protein>
    <submittedName>
        <fullName evidence="4">Putative ribonuclease 11</fullName>
    </submittedName>
</protein>
<evidence type="ECO:0000313" key="4">
    <source>
        <dbReference type="EMBL" id="ELV13308.1"/>
    </source>
</evidence>
<dbReference type="InterPro" id="IPR023412">
    <property type="entry name" value="RNaseA_domain"/>
</dbReference>
<keyword evidence="5" id="KW-1185">Reference proteome</keyword>
<dbReference type="InterPro" id="IPR001427">
    <property type="entry name" value="RNaseA"/>
</dbReference>
<dbReference type="PANTHER" id="PTHR11437:SF22">
    <property type="entry name" value="RIBONUCLEASE 11-RELATED"/>
    <property type="match status" value="1"/>
</dbReference>
<dbReference type="AlphaFoldDB" id="L8YA50"/>
<dbReference type="SUPFAM" id="SSF54076">
    <property type="entry name" value="RNase A-like"/>
    <property type="match status" value="1"/>
</dbReference>
<feature type="domain" description="Ribonuclease A-domain" evidence="3">
    <location>
        <begin position="78"/>
        <end position="179"/>
    </location>
</feature>
<keyword evidence="2" id="KW-0732">Signal</keyword>
<dbReference type="OrthoDB" id="9619113at2759"/>
<name>L8YA50_TUPCH</name>
<dbReference type="Proteomes" id="UP000011518">
    <property type="component" value="Unassembled WGS sequence"/>
</dbReference>
<reference evidence="5" key="1">
    <citation type="submission" date="2012-07" db="EMBL/GenBank/DDBJ databases">
        <title>Genome of the Chinese tree shrew, a rising model animal genetically related to primates.</title>
        <authorList>
            <person name="Zhang G."/>
            <person name="Fan Y."/>
            <person name="Yao Y."/>
            <person name="Huang Z."/>
        </authorList>
    </citation>
    <scope>NUCLEOTIDE SEQUENCE [LARGE SCALE GENOMIC DNA]</scope>
</reference>
<gene>
    <name evidence="4" type="ORF">TREES_T100011115</name>
</gene>
<proteinExistence type="inferred from homology"/>
<dbReference type="EMBL" id="KB362182">
    <property type="protein sequence ID" value="ELV13308.1"/>
    <property type="molecule type" value="Genomic_DNA"/>
</dbReference>
<accession>L8YA50</accession>
<dbReference type="PANTHER" id="PTHR11437">
    <property type="entry name" value="RIBONUCLEASE"/>
    <property type="match status" value="1"/>
</dbReference>
<dbReference type="eggNOG" id="ENOG502RR9B">
    <property type="taxonomic scope" value="Eukaryota"/>
</dbReference>
<reference evidence="5" key="2">
    <citation type="journal article" date="2013" name="Nat. Commun.">
        <title>Genome of the Chinese tree shrew.</title>
        <authorList>
            <person name="Fan Y."/>
            <person name="Huang Z.Y."/>
            <person name="Cao C.C."/>
            <person name="Chen C.S."/>
            <person name="Chen Y.X."/>
            <person name="Fan D.D."/>
            <person name="He J."/>
            <person name="Hou H.L."/>
            <person name="Hu L."/>
            <person name="Hu X.T."/>
            <person name="Jiang X.T."/>
            <person name="Lai R."/>
            <person name="Lang Y.S."/>
            <person name="Liang B."/>
            <person name="Liao S.G."/>
            <person name="Mu D."/>
            <person name="Ma Y.Y."/>
            <person name="Niu Y.Y."/>
            <person name="Sun X.Q."/>
            <person name="Xia J.Q."/>
            <person name="Xiao J."/>
            <person name="Xiong Z.Q."/>
            <person name="Xu L."/>
            <person name="Yang L."/>
            <person name="Zhang Y."/>
            <person name="Zhao W."/>
            <person name="Zhao X.D."/>
            <person name="Zheng Y.T."/>
            <person name="Zhou J.M."/>
            <person name="Zhu Y.B."/>
            <person name="Zhang G.J."/>
            <person name="Wang J."/>
            <person name="Yao Y.G."/>
        </authorList>
    </citation>
    <scope>NUCLEOTIDE SEQUENCE [LARGE SCALE GENOMIC DNA]</scope>
</reference>
<dbReference type="FunCoup" id="L8YA50">
    <property type="interactions" value="3"/>
</dbReference>
<dbReference type="Gene3D" id="3.10.130.10">
    <property type="entry name" value="Ribonuclease A-like domain"/>
    <property type="match status" value="1"/>
</dbReference>